<keyword evidence="2" id="KW-0012">Acyltransferase</keyword>
<dbReference type="Gene3D" id="3.40.630.30">
    <property type="match status" value="1"/>
</dbReference>
<evidence type="ECO:0000256" key="2">
    <source>
        <dbReference type="ARBA" id="ARBA00023315"/>
    </source>
</evidence>
<name>A0A1H4K879_9MICC</name>
<accession>A0A1H4K879</accession>
<dbReference type="CDD" id="cd04301">
    <property type="entry name" value="NAT_SF"/>
    <property type="match status" value="1"/>
</dbReference>
<evidence type="ECO:0000259" key="3">
    <source>
        <dbReference type="PROSITE" id="PS51186"/>
    </source>
</evidence>
<gene>
    <name evidence="4" type="ORF">SAMN04489745_0541</name>
</gene>
<dbReference type="STRING" id="156980.SAMN04489745_0541"/>
<feature type="domain" description="N-acetyltransferase" evidence="3">
    <location>
        <begin position="4"/>
        <end position="151"/>
    </location>
</feature>
<proteinExistence type="predicted"/>
<dbReference type="PANTHER" id="PTHR10545:SF42">
    <property type="entry name" value="ACETYLTRANSFERASE"/>
    <property type="match status" value="1"/>
</dbReference>
<dbReference type="Pfam" id="PF00583">
    <property type="entry name" value="Acetyltransf_1"/>
    <property type="match status" value="1"/>
</dbReference>
<dbReference type="InterPro" id="IPR016181">
    <property type="entry name" value="Acyl_CoA_acyltransferase"/>
</dbReference>
<evidence type="ECO:0000256" key="1">
    <source>
        <dbReference type="ARBA" id="ARBA00022679"/>
    </source>
</evidence>
<organism evidence="4 5">
    <name type="scientific">Arthrobacter woluwensis</name>
    <dbReference type="NCBI Taxonomy" id="156980"/>
    <lineage>
        <taxon>Bacteria</taxon>
        <taxon>Bacillati</taxon>
        <taxon>Actinomycetota</taxon>
        <taxon>Actinomycetes</taxon>
        <taxon>Micrococcales</taxon>
        <taxon>Micrococcaceae</taxon>
        <taxon>Arthrobacter</taxon>
    </lineage>
</organism>
<keyword evidence="5" id="KW-1185">Reference proteome</keyword>
<dbReference type="InterPro" id="IPR000182">
    <property type="entry name" value="GNAT_dom"/>
</dbReference>
<dbReference type="PROSITE" id="PS51186">
    <property type="entry name" value="GNAT"/>
    <property type="match status" value="1"/>
</dbReference>
<dbReference type="GO" id="GO:0008080">
    <property type="term" value="F:N-acetyltransferase activity"/>
    <property type="evidence" value="ECO:0007669"/>
    <property type="project" value="TreeGrafter"/>
</dbReference>
<dbReference type="Proteomes" id="UP000182652">
    <property type="component" value="Unassembled WGS sequence"/>
</dbReference>
<dbReference type="EMBL" id="FNSN01000003">
    <property type="protein sequence ID" value="SEB54607.1"/>
    <property type="molecule type" value="Genomic_DNA"/>
</dbReference>
<evidence type="ECO:0000313" key="4">
    <source>
        <dbReference type="EMBL" id="SEB54607.1"/>
    </source>
</evidence>
<reference evidence="4 5" key="1">
    <citation type="submission" date="2016-10" db="EMBL/GenBank/DDBJ databases">
        <authorList>
            <person name="de Groot N.N."/>
        </authorList>
    </citation>
    <scope>NUCLEOTIDE SEQUENCE [LARGE SCALE GENOMIC DNA]</scope>
    <source>
        <strain evidence="4 5">DSM 10495</strain>
    </source>
</reference>
<dbReference type="SUPFAM" id="SSF55729">
    <property type="entry name" value="Acyl-CoA N-acyltransferases (Nat)"/>
    <property type="match status" value="1"/>
</dbReference>
<evidence type="ECO:0000313" key="5">
    <source>
        <dbReference type="Proteomes" id="UP000182652"/>
    </source>
</evidence>
<dbReference type="PANTHER" id="PTHR10545">
    <property type="entry name" value="DIAMINE N-ACETYLTRANSFERASE"/>
    <property type="match status" value="1"/>
</dbReference>
<dbReference type="RefSeq" id="WP_066213702.1">
    <property type="nucleotide sequence ID" value="NZ_FNSN01000003.1"/>
</dbReference>
<protein>
    <submittedName>
        <fullName evidence="4">Acetyltransferase (GNAT) family protein</fullName>
    </submittedName>
</protein>
<keyword evidence="1 4" id="KW-0808">Transferase</keyword>
<dbReference type="InterPro" id="IPR051016">
    <property type="entry name" value="Diverse_Substrate_AcTransf"/>
</dbReference>
<sequence>MTEWITRTLVENDRDEWSRLFEGYCTFYHRELTPEHRDVVWSWLQDGRLTGLVAEDPAAQGRLVGLAHVRPVVRPTLGVVAGYLDDLFVDPAGRGGGVVDALFDAIRTQARTEGWSHVRWITSEDNYRARAVYDRLSTRTPFLTYQLDLEA</sequence>
<dbReference type="AlphaFoldDB" id="A0A1H4K879"/>